<keyword evidence="3" id="KW-1185">Reference proteome</keyword>
<comment type="caution">
    <text evidence="2">The sequence shown here is derived from an EMBL/GenBank/DDBJ whole genome shotgun (WGS) entry which is preliminary data.</text>
</comment>
<feature type="compositionally biased region" description="Low complexity" evidence="1">
    <location>
        <begin position="199"/>
        <end position="212"/>
    </location>
</feature>
<gene>
    <name evidence="2" type="ORF">Pfra01_001458500</name>
</gene>
<evidence type="ECO:0000256" key="1">
    <source>
        <dbReference type="SAM" id="MobiDB-lite"/>
    </source>
</evidence>
<dbReference type="AlphaFoldDB" id="A0A9W7CWJ0"/>
<name>A0A9W7CWJ0_9STRA</name>
<sequence>MRDDERDDFRRQTNITISSLAPTIATIHDMIANLVNVNDAWHVSANGWHALKSLPGGTDQAVHCDFPSFETVRALITQELVQASAIIALTGDTYLHVYPGCSARQVEHSRRRTIKLKCGHMVLFRGDLAHSGAVFSSLNVRLHCYVLLNGILQEPDLTEAVVFRSLLLRKYSYSILNEFLTTDYNGDNDDTGDSKNGDNGKNGDNINSGDSSDNVTAVTAVTTGTVVTAVPAVTMVTVNQR</sequence>
<proteinExistence type="predicted"/>
<accession>A0A9W7CWJ0</accession>
<feature type="region of interest" description="Disordered" evidence="1">
    <location>
        <begin position="186"/>
        <end position="212"/>
    </location>
</feature>
<organism evidence="2 3">
    <name type="scientific">Phytophthora fragariaefolia</name>
    <dbReference type="NCBI Taxonomy" id="1490495"/>
    <lineage>
        <taxon>Eukaryota</taxon>
        <taxon>Sar</taxon>
        <taxon>Stramenopiles</taxon>
        <taxon>Oomycota</taxon>
        <taxon>Peronosporomycetes</taxon>
        <taxon>Peronosporales</taxon>
        <taxon>Peronosporaceae</taxon>
        <taxon>Phytophthora</taxon>
    </lineage>
</organism>
<evidence type="ECO:0000313" key="2">
    <source>
        <dbReference type="EMBL" id="GMF43296.1"/>
    </source>
</evidence>
<evidence type="ECO:0000313" key="3">
    <source>
        <dbReference type="Proteomes" id="UP001165121"/>
    </source>
</evidence>
<dbReference type="Proteomes" id="UP001165121">
    <property type="component" value="Unassembled WGS sequence"/>
</dbReference>
<protein>
    <submittedName>
        <fullName evidence="2">Unnamed protein product</fullName>
    </submittedName>
</protein>
<reference evidence="2" key="1">
    <citation type="submission" date="2023-04" db="EMBL/GenBank/DDBJ databases">
        <title>Phytophthora fragariaefolia NBRC 109709.</title>
        <authorList>
            <person name="Ichikawa N."/>
            <person name="Sato H."/>
            <person name="Tonouchi N."/>
        </authorList>
    </citation>
    <scope>NUCLEOTIDE SEQUENCE</scope>
    <source>
        <strain evidence="2">NBRC 109709</strain>
    </source>
</reference>
<dbReference type="OrthoDB" id="123950at2759"/>
<dbReference type="EMBL" id="BSXT01001525">
    <property type="protein sequence ID" value="GMF43296.1"/>
    <property type="molecule type" value="Genomic_DNA"/>
</dbReference>